<proteinExistence type="predicted"/>
<name>A0ABS3D5T5_9BACT</name>
<evidence type="ECO:0000313" key="1">
    <source>
        <dbReference type="EMBL" id="MBN8227030.1"/>
    </source>
</evidence>
<gene>
    <name evidence="1" type="ORF">JYK02_05840</name>
</gene>
<keyword evidence="2" id="KW-1185">Reference proteome</keyword>
<dbReference type="RefSeq" id="WP_207049244.1">
    <property type="nucleotide sequence ID" value="NZ_JAFIMU010000004.1"/>
</dbReference>
<sequence length="237" mass="26746">MAADGFGERMEERAVIRRLEHWRQTGDAEALQEGLAWLERWMPLVPAIVKALGLLEAEEVRAEVIEKLLLGDKPPLLVAAQPRALARRSLHNAFIVALRNQRRQLGVQVPGQAQVVAEHTHGSSAPKPDELLDEKRLLDRVVRAMETLRLEERAALLLLHAPDRLTEEDWRTVAERHPPPVPLRPGDVLEREDIAALLFPGTPEATAYERVGKQLQRAYTKLRRVLATPEDIEEDSP</sequence>
<dbReference type="EMBL" id="JAFIMU010000004">
    <property type="protein sequence ID" value="MBN8227030.1"/>
    <property type="molecule type" value="Genomic_DNA"/>
</dbReference>
<comment type="caution">
    <text evidence="1">The sequence shown here is derived from an EMBL/GenBank/DDBJ whole genome shotgun (WGS) entry which is preliminary data.</text>
</comment>
<organism evidence="1 2">
    <name type="scientific">Corallococcus macrosporus</name>
    <dbReference type="NCBI Taxonomy" id="35"/>
    <lineage>
        <taxon>Bacteria</taxon>
        <taxon>Pseudomonadati</taxon>
        <taxon>Myxococcota</taxon>
        <taxon>Myxococcia</taxon>
        <taxon>Myxococcales</taxon>
        <taxon>Cystobacterineae</taxon>
        <taxon>Myxococcaceae</taxon>
        <taxon>Corallococcus</taxon>
    </lineage>
</organism>
<protein>
    <submittedName>
        <fullName evidence="1">Uncharacterized protein</fullName>
    </submittedName>
</protein>
<evidence type="ECO:0000313" key="2">
    <source>
        <dbReference type="Proteomes" id="UP000664052"/>
    </source>
</evidence>
<dbReference type="Proteomes" id="UP000664052">
    <property type="component" value="Unassembled WGS sequence"/>
</dbReference>
<accession>A0ABS3D5T5</accession>
<reference evidence="1 2" key="1">
    <citation type="submission" date="2021-02" db="EMBL/GenBank/DDBJ databases">
        <title>De Novo genome assembly of isolated myxobacteria.</title>
        <authorList>
            <person name="Stevens D.C."/>
        </authorList>
    </citation>
    <scope>NUCLEOTIDE SEQUENCE [LARGE SCALE GENOMIC DNA]</scope>
    <source>
        <strain evidence="1 2">ATCC 29039</strain>
    </source>
</reference>